<comment type="similarity">
    <text evidence="1">Belongs to the universal stress protein A family.</text>
</comment>
<dbReference type="PANTHER" id="PTHR46268">
    <property type="entry name" value="STRESS RESPONSE PROTEIN NHAX"/>
    <property type="match status" value="1"/>
</dbReference>
<dbReference type="AlphaFoldDB" id="A0A285NC32"/>
<dbReference type="SUPFAM" id="SSF52402">
    <property type="entry name" value="Adenine nucleotide alpha hydrolases-like"/>
    <property type="match status" value="2"/>
</dbReference>
<sequence length="295" mass="32940">MHFEKILVGVDFSDISQQVIKSAVFLAKIFNSEIKLVHVVENTIFPAAFDDLEPFVDPEEFKKIVQTVEEIAEKSSEELEKIAKDISGKEGIKVGFAVHTGDIAEEILEISEQGNFDLIVIGAHKKALVESLLLGNEAEKIVNKARTSVLVVKGKPVENPQKILCGYDFLPNSIEALETAKEIAKKTGAEIDIVHADTEEGFAHFSHIYETVFQKKVNMLKELVNKLEKEGIKADFEIIKMEPSKAILEAVKDFGSELIVVGKRQRKDIKRFFLGTIAMKVVKNASVPVLIVRRR</sequence>
<gene>
    <name evidence="3" type="ORF">SAMN06265182_0902</name>
</gene>
<dbReference type="InterPro" id="IPR006016">
    <property type="entry name" value="UspA"/>
</dbReference>
<dbReference type="PANTHER" id="PTHR46268:SF6">
    <property type="entry name" value="UNIVERSAL STRESS PROTEIN UP12"/>
    <property type="match status" value="1"/>
</dbReference>
<evidence type="ECO:0000313" key="4">
    <source>
        <dbReference type="Proteomes" id="UP000219036"/>
    </source>
</evidence>
<dbReference type="Pfam" id="PF00582">
    <property type="entry name" value="Usp"/>
    <property type="match status" value="2"/>
</dbReference>
<dbReference type="EMBL" id="OBEI01000002">
    <property type="protein sequence ID" value="SNZ07064.1"/>
    <property type="molecule type" value="Genomic_DNA"/>
</dbReference>
<dbReference type="InterPro" id="IPR006015">
    <property type="entry name" value="Universal_stress_UspA"/>
</dbReference>
<proteinExistence type="inferred from homology"/>
<accession>A0A285NC32</accession>
<evidence type="ECO:0000259" key="2">
    <source>
        <dbReference type="Pfam" id="PF00582"/>
    </source>
</evidence>
<protein>
    <submittedName>
        <fullName evidence="3">Nucleotide-binding universal stress protein, UspA family</fullName>
    </submittedName>
</protein>
<dbReference type="RefSeq" id="WP_097000071.1">
    <property type="nucleotide sequence ID" value="NZ_OBEI01000002.1"/>
</dbReference>
<dbReference type="CDD" id="cd00293">
    <property type="entry name" value="USP-like"/>
    <property type="match status" value="2"/>
</dbReference>
<name>A0A285NC32_9AQUI</name>
<dbReference type="PRINTS" id="PR01438">
    <property type="entry name" value="UNVRSLSTRESS"/>
</dbReference>
<dbReference type="Gene3D" id="3.40.50.620">
    <property type="entry name" value="HUPs"/>
    <property type="match status" value="2"/>
</dbReference>
<organism evidence="3 4">
    <name type="scientific">Persephonella hydrogeniphila</name>
    <dbReference type="NCBI Taxonomy" id="198703"/>
    <lineage>
        <taxon>Bacteria</taxon>
        <taxon>Pseudomonadati</taxon>
        <taxon>Aquificota</taxon>
        <taxon>Aquificia</taxon>
        <taxon>Aquificales</taxon>
        <taxon>Hydrogenothermaceae</taxon>
        <taxon>Persephonella</taxon>
    </lineage>
</organism>
<dbReference type="InterPro" id="IPR014729">
    <property type="entry name" value="Rossmann-like_a/b/a_fold"/>
</dbReference>
<dbReference type="OrthoDB" id="11973at2"/>
<reference evidence="4" key="1">
    <citation type="submission" date="2017-09" db="EMBL/GenBank/DDBJ databases">
        <authorList>
            <person name="Varghese N."/>
            <person name="Submissions S."/>
        </authorList>
    </citation>
    <scope>NUCLEOTIDE SEQUENCE [LARGE SCALE GENOMIC DNA]</scope>
    <source>
        <strain evidence="4">DSM 15103</strain>
    </source>
</reference>
<feature type="domain" description="UspA" evidence="2">
    <location>
        <begin position="161"/>
        <end position="293"/>
    </location>
</feature>
<dbReference type="Proteomes" id="UP000219036">
    <property type="component" value="Unassembled WGS sequence"/>
</dbReference>
<evidence type="ECO:0000256" key="1">
    <source>
        <dbReference type="ARBA" id="ARBA00008791"/>
    </source>
</evidence>
<evidence type="ECO:0000313" key="3">
    <source>
        <dbReference type="EMBL" id="SNZ07064.1"/>
    </source>
</evidence>
<feature type="domain" description="UspA" evidence="2">
    <location>
        <begin position="3"/>
        <end position="153"/>
    </location>
</feature>
<keyword evidence="4" id="KW-1185">Reference proteome</keyword>